<keyword evidence="2" id="KW-0560">Oxidoreductase</keyword>
<protein>
    <recommendedName>
        <fullName evidence="8">Glyceraldehyde 3-phosphate dehydrogenase NAD(P) binding domain-containing protein</fullName>
    </recommendedName>
</protein>
<evidence type="ECO:0000256" key="4">
    <source>
        <dbReference type="PIRSR" id="PIRSR000149-2"/>
    </source>
</evidence>
<feature type="active site" description="Nucleophile" evidence="3">
    <location>
        <position position="183"/>
    </location>
</feature>
<dbReference type="PRINTS" id="PR00078">
    <property type="entry name" value="G3PDHDRGNASE"/>
</dbReference>
<dbReference type="GO" id="GO:0016620">
    <property type="term" value="F:oxidoreductase activity, acting on the aldehyde or oxo group of donors, NAD or NADP as acceptor"/>
    <property type="evidence" value="ECO:0007669"/>
    <property type="project" value="InterPro"/>
</dbReference>
<dbReference type="InterPro" id="IPR020831">
    <property type="entry name" value="GlycerAld/Erythrose_P_DH"/>
</dbReference>
<evidence type="ECO:0000313" key="9">
    <source>
        <dbReference type="EMBL" id="OGG48676.1"/>
    </source>
</evidence>
<feature type="binding site" evidence="4">
    <location>
        <position position="265"/>
    </location>
    <ligand>
        <name>D-glyceraldehyde 3-phosphate</name>
        <dbReference type="ChEBI" id="CHEBI:59776"/>
    </ligand>
</feature>
<dbReference type="PIRSF" id="PIRSF000149">
    <property type="entry name" value="GAP_DH"/>
    <property type="match status" value="1"/>
</dbReference>
<comment type="caution">
    <text evidence="9">The sequence shown here is derived from an EMBL/GenBank/DDBJ whole genome shotgun (WGS) entry which is preliminary data.</text>
</comment>
<dbReference type="SUPFAM" id="SSF55347">
    <property type="entry name" value="Glyceraldehyde-3-phosphate dehydrogenase-like, C-terminal domain"/>
    <property type="match status" value="1"/>
</dbReference>
<feature type="domain" description="Glyceraldehyde 3-phosphate dehydrogenase NAD(P) binding" evidence="8">
    <location>
        <begin position="3"/>
        <end position="183"/>
    </location>
</feature>
<organism evidence="9 10">
    <name type="scientific">Candidatus Kaiserbacteria bacterium RIFCSPHIGHO2_01_FULL_53_31</name>
    <dbReference type="NCBI Taxonomy" id="1798481"/>
    <lineage>
        <taxon>Bacteria</taxon>
        <taxon>Candidatus Kaiseribacteriota</taxon>
    </lineage>
</organism>
<evidence type="ECO:0000313" key="10">
    <source>
        <dbReference type="Proteomes" id="UP000178815"/>
    </source>
</evidence>
<dbReference type="InterPro" id="IPR020829">
    <property type="entry name" value="GlycerAld_3-P_DH_cat"/>
</dbReference>
<feature type="binding site" evidence="4">
    <location>
        <begin position="242"/>
        <end position="243"/>
    </location>
    <ligand>
        <name>D-glyceraldehyde 3-phosphate</name>
        <dbReference type="ChEBI" id="CHEBI:59776"/>
    </ligand>
</feature>
<gene>
    <name evidence="9" type="ORF">A2678_02305</name>
</gene>
<dbReference type="GO" id="GO:0051287">
    <property type="term" value="F:NAD binding"/>
    <property type="evidence" value="ECO:0007669"/>
    <property type="project" value="InterPro"/>
</dbReference>
<dbReference type="Proteomes" id="UP000178815">
    <property type="component" value="Unassembled WGS sequence"/>
</dbReference>
<dbReference type="InterPro" id="IPR020828">
    <property type="entry name" value="GlycerAld_3-P_DH_NAD(P)-bd"/>
</dbReference>
<dbReference type="Gene3D" id="3.30.360.10">
    <property type="entry name" value="Dihydrodipicolinate Reductase, domain 2"/>
    <property type="match status" value="1"/>
</dbReference>
<dbReference type="FunFam" id="3.30.360.10:FF:000002">
    <property type="entry name" value="Glyceraldehyde-3-phosphate dehydrogenase"/>
    <property type="match status" value="1"/>
</dbReference>
<name>A0A1F6CHG7_9BACT</name>
<dbReference type="InterPro" id="IPR036291">
    <property type="entry name" value="NAD(P)-bd_dom_sf"/>
</dbReference>
<evidence type="ECO:0000256" key="7">
    <source>
        <dbReference type="RuleBase" id="RU000397"/>
    </source>
</evidence>
<dbReference type="CDD" id="cd18126">
    <property type="entry name" value="GAPDH_I_C"/>
    <property type="match status" value="1"/>
</dbReference>
<dbReference type="EMBL" id="MFKU01000010">
    <property type="protein sequence ID" value="OGG48676.1"/>
    <property type="molecule type" value="Genomic_DNA"/>
</dbReference>
<feature type="binding site" evidence="5">
    <location>
        <begin position="12"/>
        <end position="13"/>
    </location>
    <ligand>
        <name>NAD(+)</name>
        <dbReference type="ChEBI" id="CHEBI:57540"/>
    </ligand>
</feature>
<dbReference type="AlphaFoldDB" id="A0A1F6CHG7"/>
<dbReference type="CDD" id="cd05214">
    <property type="entry name" value="GAPDH_I_N"/>
    <property type="match status" value="1"/>
</dbReference>
<dbReference type="SMART" id="SM00846">
    <property type="entry name" value="Gp_dh_N"/>
    <property type="match status" value="1"/>
</dbReference>
<accession>A0A1F6CHG7</accession>
<feature type="binding site" evidence="4">
    <location>
        <begin position="182"/>
        <end position="184"/>
    </location>
    <ligand>
        <name>D-glyceraldehyde 3-phosphate</name>
        <dbReference type="ChEBI" id="CHEBI:59776"/>
    </ligand>
</feature>
<keyword evidence="5" id="KW-0547">Nucleotide-binding</keyword>
<reference evidence="9 10" key="1">
    <citation type="journal article" date="2016" name="Nat. Commun.">
        <title>Thousands of microbial genomes shed light on interconnected biogeochemical processes in an aquifer system.</title>
        <authorList>
            <person name="Anantharaman K."/>
            <person name="Brown C.T."/>
            <person name="Hug L.A."/>
            <person name="Sharon I."/>
            <person name="Castelle C.J."/>
            <person name="Probst A.J."/>
            <person name="Thomas B.C."/>
            <person name="Singh A."/>
            <person name="Wilkins M.J."/>
            <person name="Karaoz U."/>
            <person name="Brodie E.L."/>
            <person name="Williams K.H."/>
            <person name="Hubbard S.S."/>
            <person name="Banfield J.F."/>
        </authorList>
    </citation>
    <scope>NUCLEOTIDE SEQUENCE [LARGE SCALE GENOMIC DNA]</scope>
</reference>
<keyword evidence="5" id="KW-0520">NAD</keyword>
<dbReference type="SUPFAM" id="SSF51735">
    <property type="entry name" value="NAD(P)-binding Rossmann-fold domains"/>
    <property type="match status" value="1"/>
</dbReference>
<feature type="binding site" evidence="4">
    <location>
        <position position="213"/>
    </location>
    <ligand>
        <name>D-glyceraldehyde 3-phosphate</name>
        <dbReference type="ChEBI" id="CHEBI:59776"/>
    </ligand>
</feature>
<feature type="binding site" evidence="5">
    <location>
        <position position="128"/>
    </location>
    <ligand>
        <name>NAD(+)</name>
        <dbReference type="ChEBI" id="CHEBI:57540"/>
    </ligand>
</feature>
<dbReference type="STRING" id="1798481.A2678_02305"/>
<comment type="similarity">
    <text evidence="1 7">Belongs to the glyceraldehyde-3-phosphate dehydrogenase family.</text>
</comment>
<evidence type="ECO:0000256" key="1">
    <source>
        <dbReference type="ARBA" id="ARBA00007406"/>
    </source>
</evidence>
<dbReference type="Gene3D" id="3.40.50.720">
    <property type="entry name" value="NAD(P)-binding Rossmann-like Domain"/>
    <property type="match status" value="1"/>
</dbReference>
<evidence type="ECO:0000259" key="8">
    <source>
        <dbReference type="SMART" id="SM00846"/>
    </source>
</evidence>
<proteinExistence type="inferred from homology"/>
<feature type="binding site" evidence="5">
    <location>
        <position position="33"/>
    </location>
    <ligand>
        <name>NAD(+)</name>
        <dbReference type="ChEBI" id="CHEBI:57540"/>
    </ligand>
</feature>
<evidence type="ECO:0000256" key="3">
    <source>
        <dbReference type="PIRSR" id="PIRSR000149-1"/>
    </source>
</evidence>
<dbReference type="FunFam" id="3.40.50.720:FF:000001">
    <property type="entry name" value="Glyceraldehyde-3-phosphate dehydrogenase"/>
    <property type="match status" value="1"/>
</dbReference>
<dbReference type="Pfam" id="PF00044">
    <property type="entry name" value="Gp_dh_N"/>
    <property type="match status" value="1"/>
</dbReference>
<evidence type="ECO:0000256" key="2">
    <source>
        <dbReference type="ARBA" id="ARBA00023002"/>
    </source>
</evidence>
<feature type="site" description="Activates thiol group during catalysis" evidence="6">
    <location>
        <position position="210"/>
    </location>
</feature>
<evidence type="ECO:0000256" key="5">
    <source>
        <dbReference type="PIRSR" id="PIRSR000149-3"/>
    </source>
</evidence>
<dbReference type="Pfam" id="PF02800">
    <property type="entry name" value="Gp_dh_C"/>
    <property type="match status" value="1"/>
</dbReference>
<evidence type="ECO:0000256" key="6">
    <source>
        <dbReference type="PIRSR" id="PIRSR000149-4"/>
    </source>
</evidence>
<dbReference type="PANTHER" id="PTHR43148">
    <property type="entry name" value="GLYCERALDEHYDE-3-PHOSPHATE DEHYDROGENASE 2"/>
    <property type="match status" value="1"/>
</dbReference>
<sequence>MTTRVAINGFGRIGRAFVRRSQGRDIEIVAINDLGSLENLAYLLKYDTVYGRAPFEVGYREQVIGDSKGANTLLIGGKEVKFFSEKDPANLPWAELGIDVVVESTGFFTEYEKAQAHIEAGAKRVVISAPATEKIIGNREQGIVNSTTTYNLQPTTSDLGATVLMGVNEDKIATCKITSNASCTTNAASPVIAILDDALGIEKAILSTAHGYTASQSIVDGPSKKDMKEGRAGAQNIVPTSTGAAIAVTKAFANLENKFDGVSLRVPVAAGSIADVTFIAKRNTTKEEVNDILRAASKDAKWEGIFKTTDEELVSSDIVGEPWASIADLGMTRVVDGNLVKVLAWYDNEMGYTESLVRHVLKAGQQE</sequence>
<feature type="binding site" evidence="5">
    <location>
        <position position="348"/>
    </location>
    <ligand>
        <name>NAD(+)</name>
        <dbReference type="ChEBI" id="CHEBI:57540"/>
    </ligand>
</feature>